<dbReference type="Proteomes" id="UP000034069">
    <property type="component" value="Unassembled WGS sequence"/>
</dbReference>
<dbReference type="EMBL" id="LCHN01000007">
    <property type="protein sequence ID" value="KKT36090.1"/>
    <property type="molecule type" value="Genomic_DNA"/>
</dbReference>
<name>A0A0G1GNL2_9BACT</name>
<dbReference type="Pfam" id="PF02585">
    <property type="entry name" value="PIG-L"/>
    <property type="match status" value="1"/>
</dbReference>
<comment type="caution">
    <text evidence="1">The sequence shown here is derived from an EMBL/GenBank/DDBJ whole genome shotgun (WGS) entry which is preliminary data.</text>
</comment>
<dbReference type="AlphaFoldDB" id="A0A0G1GNL2"/>
<dbReference type="PANTHER" id="PTHR12993:SF11">
    <property type="entry name" value="N-ACETYLGLUCOSAMINYL-PHOSPHATIDYLINOSITOL DE-N-ACETYLASE"/>
    <property type="match status" value="1"/>
</dbReference>
<evidence type="ECO:0000313" key="2">
    <source>
        <dbReference type="Proteomes" id="UP000034069"/>
    </source>
</evidence>
<dbReference type="GO" id="GO:0016811">
    <property type="term" value="F:hydrolase activity, acting on carbon-nitrogen (but not peptide) bonds, in linear amides"/>
    <property type="evidence" value="ECO:0007669"/>
    <property type="project" value="TreeGrafter"/>
</dbReference>
<gene>
    <name evidence="1" type="ORF">UW23_C0007G0017</name>
</gene>
<dbReference type="InterPro" id="IPR024078">
    <property type="entry name" value="LmbE-like_dom_sf"/>
</dbReference>
<reference evidence="1 2" key="1">
    <citation type="journal article" date="2015" name="Nature">
        <title>rRNA introns, odd ribosomes, and small enigmatic genomes across a large radiation of phyla.</title>
        <authorList>
            <person name="Brown C.T."/>
            <person name="Hug L.A."/>
            <person name="Thomas B.C."/>
            <person name="Sharon I."/>
            <person name="Castelle C.J."/>
            <person name="Singh A."/>
            <person name="Wilkins M.J."/>
            <person name="Williams K.H."/>
            <person name="Banfield J.F."/>
        </authorList>
    </citation>
    <scope>NUCLEOTIDE SEQUENCE [LARGE SCALE GENOMIC DNA]</scope>
</reference>
<dbReference type="InterPro" id="IPR003737">
    <property type="entry name" value="GlcNAc_PI_deacetylase-related"/>
</dbReference>
<dbReference type="Gene3D" id="3.40.50.10320">
    <property type="entry name" value="LmbE-like"/>
    <property type="match status" value="1"/>
</dbReference>
<dbReference type="PANTHER" id="PTHR12993">
    <property type="entry name" value="N-ACETYLGLUCOSAMINYL-PHOSPHATIDYLINOSITOL DE-N-ACETYLASE-RELATED"/>
    <property type="match status" value="1"/>
</dbReference>
<proteinExistence type="predicted"/>
<protein>
    <submittedName>
        <fullName evidence="1">N-acetylglucosaminyl phosphatidylinositol deacetylase</fullName>
    </submittedName>
</protein>
<sequence length="238" mass="27794">MTDIRQYLSKFSNKKMLVVFPHPDDESVMAGGLILVALKEGWEVVVLTLTEGDSGKIYINGGGRSTREIRREEMASAMSRLGVIDWVMWRFDDGRLRKTKKWRERLNKFVEITDPSLVVTYDLSGVSGHPDHISLGLEILKLTRKRKIHLIWPSFIEEGRVIVDSRIKKYAQKPGLRLRMTMGESLKKWLAAFSHRSQGLRGFIGMDWYLAVLLRRNEWFAGMKPNKKYRYRYVKFRV</sequence>
<dbReference type="SUPFAM" id="SSF102588">
    <property type="entry name" value="LmbE-like"/>
    <property type="match status" value="1"/>
</dbReference>
<accession>A0A0G1GNL2</accession>
<evidence type="ECO:0000313" key="1">
    <source>
        <dbReference type="EMBL" id="KKT36090.1"/>
    </source>
</evidence>
<organism evidence="1 2">
    <name type="scientific">Candidatus Collierbacteria bacterium GW2011_GWA1_44_12</name>
    <dbReference type="NCBI Taxonomy" id="1618376"/>
    <lineage>
        <taxon>Bacteria</taxon>
        <taxon>Candidatus Collieribacteriota</taxon>
    </lineage>
</organism>